<organism evidence="11 12">
    <name type="scientific">Formivibrio citricus</name>
    <dbReference type="NCBI Taxonomy" id="83765"/>
    <lineage>
        <taxon>Bacteria</taxon>
        <taxon>Pseudomonadati</taxon>
        <taxon>Pseudomonadota</taxon>
        <taxon>Betaproteobacteria</taxon>
        <taxon>Neisseriales</taxon>
        <taxon>Chitinibacteraceae</taxon>
        <taxon>Formivibrio</taxon>
    </lineage>
</organism>
<evidence type="ECO:0000256" key="8">
    <source>
        <dbReference type="PROSITE-ProRule" id="PRU00284"/>
    </source>
</evidence>
<name>A0A1I4VA67_9NEIS</name>
<dbReference type="InterPro" id="IPR004089">
    <property type="entry name" value="MCPsignal_dom"/>
</dbReference>
<keyword evidence="4 9" id="KW-1133">Transmembrane helix</keyword>
<keyword evidence="5 9" id="KW-0472">Membrane</keyword>
<keyword evidence="2" id="KW-1003">Cell membrane</keyword>
<dbReference type="Gene3D" id="3.30.450.20">
    <property type="entry name" value="PAS domain"/>
    <property type="match status" value="1"/>
</dbReference>
<evidence type="ECO:0000256" key="6">
    <source>
        <dbReference type="ARBA" id="ARBA00023224"/>
    </source>
</evidence>
<dbReference type="GO" id="GO:0005886">
    <property type="term" value="C:plasma membrane"/>
    <property type="evidence" value="ECO:0007669"/>
    <property type="project" value="UniProtKB-SubCell"/>
</dbReference>
<evidence type="ECO:0000259" key="10">
    <source>
        <dbReference type="PROSITE" id="PS50111"/>
    </source>
</evidence>
<dbReference type="PANTHER" id="PTHR32089">
    <property type="entry name" value="METHYL-ACCEPTING CHEMOTAXIS PROTEIN MCPB"/>
    <property type="match status" value="1"/>
</dbReference>
<dbReference type="Pfam" id="PF17200">
    <property type="entry name" value="sCache_2"/>
    <property type="match status" value="1"/>
</dbReference>
<accession>A0A1I4VA67</accession>
<evidence type="ECO:0000256" key="4">
    <source>
        <dbReference type="ARBA" id="ARBA00022989"/>
    </source>
</evidence>
<dbReference type="InterPro" id="IPR033480">
    <property type="entry name" value="sCache_2"/>
</dbReference>
<evidence type="ECO:0000313" key="12">
    <source>
        <dbReference type="Proteomes" id="UP000242869"/>
    </source>
</evidence>
<protein>
    <submittedName>
        <fullName evidence="11">Methyl-accepting chemotaxis sensory transducer with Cache sensor</fullName>
    </submittedName>
</protein>
<dbReference type="AlphaFoldDB" id="A0A1I4VA67"/>
<dbReference type="GO" id="GO:0007165">
    <property type="term" value="P:signal transduction"/>
    <property type="evidence" value="ECO:0007669"/>
    <property type="project" value="UniProtKB-KW"/>
</dbReference>
<dbReference type="SUPFAM" id="SSF58104">
    <property type="entry name" value="Methyl-accepting chemotaxis protein (MCP) signaling domain"/>
    <property type="match status" value="1"/>
</dbReference>
<evidence type="ECO:0000256" key="1">
    <source>
        <dbReference type="ARBA" id="ARBA00004651"/>
    </source>
</evidence>
<feature type="domain" description="Methyl-accepting transducer" evidence="10">
    <location>
        <begin position="272"/>
        <end position="508"/>
    </location>
</feature>
<evidence type="ECO:0000313" key="11">
    <source>
        <dbReference type="EMBL" id="SFM98092.1"/>
    </source>
</evidence>
<dbReference type="PANTHER" id="PTHR32089:SF112">
    <property type="entry name" value="LYSOZYME-LIKE PROTEIN-RELATED"/>
    <property type="match status" value="1"/>
</dbReference>
<dbReference type="Gene3D" id="1.10.287.950">
    <property type="entry name" value="Methyl-accepting chemotaxis protein"/>
    <property type="match status" value="1"/>
</dbReference>
<dbReference type="Pfam" id="PF00015">
    <property type="entry name" value="MCPsignal"/>
    <property type="match status" value="1"/>
</dbReference>
<dbReference type="SMART" id="SM01049">
    <property type="entry name" value="Cache_2"/>
    <property type="match status" value="1"/>
</dbReference>
<comment type="similarity">
    <text evidence="7">Belongs to the methyl-accepting chemotaxis (MCP) protein family.</text>
</comment>
<dbReference type="STRING" id="83765.SAMN05660284_00193"/>
<feature type="transmembrane region" description="Helical" evidence="9">
    <location>
        <begin position="191"/>
        <end position="213"/>
    </location>
</feature>
<sequence>MLDRINLKTKMVLILVCAGVSVLVLLAAAAIQQRNALIEGRKAMIRAITESAYNVLDYYKNQESLGMSSDLAQKAALADIGRIRYGGNDGKTEYLYVYKMDGVNLQHIRKDLIGTNVANALRDANGRYPVKDLIDSLQGNNSAYVNSMFPRKQGEAAVPKLQFVMSFEPWGWFVGTGAWMDDIDLQYRNDLLFAAGVFLVVLFVMGCIIWIIAKSILRQIGGEPHVGIEIMNKAAQGDLTSDFENAWPNSMLASFGVAQESIRKMVSDIRVGGDRMRGGANRISGVSQEVVQSAKSQVDSTSAIASTIQEMTVSIHHISDSARETKKSSEETVRLAEKGQTLVFSTMDGINYLSETVRDAADRVSVLEDRATKIGTITSVIKEIAGQTNLLALNAAIEAARAGEQGRGFAVVADEVRKLAERTSCATVEIEAMVGAIQQEMLTVTGIMQSALPQVAEGSRLAGDAAHTLKAIKCGADAALSRTNEVAEAMKEQSLASTSIAQRVEEIAHMVEQTHMKIQQISNIASGELVDISDELDRQISRFRV</sequence>
<proteinExistence type="inferred from homology"/>
<dbReference type="RefSeq" id="WP_177187722.1">
    <property type="nucleotide sequence ID" value="NZ_FOVE01000001.1"/>
</dbReference>
<dbReference type="CDD" id="cd11386">
    <property type="entry name" value="MCP_signal"/>
    <property type="match status" value="1"/>
</dbReference>
<gene>
    <name evidence="11" type="ORF">SAMN05660284_00193</name>
</gene>
<keyword evidence="12" id="KW-1185">Reference proteome</keyword>
<evidence type="ECO:0000256" key="7">
    <source>
        <dbReference type="ARBA" id="ARBA00029447"/>
    </source>
</evidence>
<dbReference type="PRINTS" id="PR00260">
    <property type="entry name" value="CHEMTRNSDUCR"/>
</dbReference>
<evidence type="ECO:0000256" key="9">
    <source>
        <dbReference type="SAM" id="Phobius"/>
    </source>
</evidence>
<dbReference type="SMART" id="SM00283">
    <property type="entry name" value="MA"/>
    <property type="match status" value="1"/>
</dbReference>
<evidence type="ECO:0000256" key="2">
    <source>
        <dbReference type="ARBA" id="ARBA00022475"/>
    </source>
</evidence>
<dbReference type="GO" id="GO:0004888">
    <property type="term" value="F:transmembrane signaling receptor activity"/>
    <property type="evidence" value="ECO:0007669"/>
    <property type="project" value="InterPro"/>
</dbReference>
<keyword evidence="6 8" id="KW-0807">Transducer</keyword>
<dbReference type="FunFam" id="1.10.287.950:FF:000001">
    <property type="entry name" value="Methyl-accepting chemotaxis sensory transducer"/>
    <property type="match status" value="1"/>
</dbReference>
<dbReference type="GO" id="GO:0006935">
    <property type="term" value="P:chemotaxis"/>
    <property type="evidence" value="ECO:0007669"/>
    <property type="project" value="InterPro"/>
</dbReference>
<comment type="subcellular location">
    <subcellularLocation>
        <location evidence="1">Cell membrane</location>
        <topology evidence="1">Multi-pass membrane protein</topology>
    </subcellularLocation>
</comment>
<evidence type="ECO:0000256" key="3">
    <source>
        <dbReference type="ARBA" id="ARBA00022692"/>
    </source>
</evidence>
<reference evidence="12" key="1">
    <citation type="submission" date="2016-10" db="EMBL/GenBank/DDBJ databases">
        <authorList>
            <person name="Varghese N."/>
            <person name="Submissions S."/>
        </authorList>
    </citation>
    <scope>NUCLEOTIDE SEQUENCE [LARGE SCALE GENOMIC DNA]</scope>
    <source>
        <strain evidence="12">DSM 6150</strain>
    </source>
</reference>
<dbReference type="EMBL" id="FOVE01000001">
    <property type="protein sequence ID" value="SFM98092.1"/>
    <property type="molecule type" value="Genomic_DNA"/>
</dbReference>
<dbReference type="Proteomes" id="UP000242869">
    <property type="component" value="Unassembled WGS sequence"/>
</dbReference>
<keyword evidence="3 9" id="KW-0812">Transmembrane</keyword>
<evidence type="ECO:0000256" key="5">
    <source>
        <dbReference type="ARBA" id="ARBA00023136"/>
    </source>
</evidence>
<dbReference type="PROSITE" id="PS50111">
    <property type="entry name" value="CHEMOTAXIS_TRANSDUC_2"/>
    <property type="match status" value="1"/>
</dbReference>
<dbReference type="InterPro" id="IPR004090">
    <property type="entry name" value="Chemotax_Me-accpt_rcpt"/>
</dbReference>